<accession>A0AAD5X507</accession>
<proteinExistence type="predicted"/>
<dbReference type="Proteomes" id="UP001212841">
    <property type="component" value="Unassembled WGS sequence"/>
</dbReference>
<reference evidence="2" key="1">
    <citation type="submission" date="2020-05" db="EMBL/GenBank/DDBJ databases">
        <title>Phylogenomic resolution of chytrid fungi.</title>
        <authorList>
            <person name="Stajich J.E."/>
            <person name="Amses K."/>
            <person name="Simmons R."/>
            <person name="Seto K."/>
            <person name="Myers J."/>
            <person name="Bonds A."/>
            <person name="Quandt C.A."/>
            <person name="Barry K."/>
            <person name="Liu P."/>
            <person name="Grigoriev I."/>
            <person name="Longcore J.E."/>
            <person name="James T.Y."/>
        </authorList>
    </citation>
    <scope>NUCLEOTIDE SEQUENCE</scope>
    <source>
        <strain evidence="2">JEL0318</strain>
    </source>
</reference>
<keyword evidence="3" id="KW-1185">Reference proteome</keyword>
<feature type="compositionally biased region" description="Acidic residues" evidence="1">
    <location>
        <begin position="676"/>
        <end position="697"/>
    </location>
</feature>
<evidence type="ECO:0000313" key="2">
    <source>
        <dbReference type="EMBL" id="KAJ3052174.1"/>
    </source>
</evidence>
<feature type="region of interest" description="Disordered" evidence="1">
    <location>
        <begin position="1367"/>
        <end position="1463"/>
    </location>
</feature>
<name>A0AAD5X507_9FUNG</name>
<feature type="compositionally biased region" description="Pro residues" evidence="1">
    <location>
        <begin position="1271"/>
        <end position="1283"/>
    </location>
</feature>
<feature type="region of interest" description="Disordered" evidence="1">
    <location>
        <begin position="34"/>
        <end position="113"/>
    </location>
</feature>
<feature type="region of interest" description="Disordered" evidence="1">
    <location>
        <begin position="670"/>
        <end position="735"/>
    </location>
</feature>
<evidence type="ECO:0000313" key="3">
    <source>
        <dbReference type="Proteomes" id="UP001212841"/>
    </source>
</evidence>
<gene>
    <name evidence="2" type="ORF">HK097_006751</name>
</gene>
<feature type="compositionally biased region" description="Polar residues" evidence="1">
    <location>
        <begin position="89"/>
        <end position="99"/>
    </location>
</feature>
<protein>
    <submittedName>
        <fullName evidence="2">Uncharacterized protein</fullName>
    </submittedName>
</protein>
<comment type="caution">
    <text evidence="2">The sequence shown here is derived from an EMBL/GenBank/DDBJ whole genome shotgun (WGS) entry which is preliminary data.</text>
</comment>
<evidence type="ECO:0000256" key="1">
    <source>
        <dbReference type="SAM" id="MobiDB-lite"/>
    </source>
</evidence>
<feature type="region of interest" description="Disordered" evidence="1">
    <location>
        <begin position="1249"/>
        <end position="1294"/>
    </location>
</feature>
<sequence length="1463" mass="162647">MEDCPRKNARDPLGPVGYRAKLLQRKEALIDEGSFHGTAGADGAPPSGLPIGPACSVSGTAPTVAPTGPAGVFPSSQQGESLAGASPTGPASNSQTSFQLLPGTLSPPGWDPSQLPYGFDPFHVDLDQVPPEVGQFLPPQQQQNAVQQAQTGAPPTVALQAGAPPTGALPTEIPPNGDPFTIGPTDGPASSLNGQAPPAVCLPTGFASTNGTAPNNASYTIGELAGTASLSAASARIVVSLGAGTPAAAAGCLHRKEDSSDWSRGSSVENALADIVDGVRQHQGVQNHSPECKCNGCRYVLSVEQKYISHRMLFLETAKRLAKHLPEDRRAVYLELVEKWIPEAKVPLPEPSLERTEDGRYQFIMQIFKNLSEDVFKFSKEVKNHAFLDQRSLKLIEDMEKKIDKVEEELLGMDGWVMLTRSTERCKKMILDISYGKKSPLNCRGPVGKLFKVFALKFKRRMIERMKTKRFAAELKAIIDGDQRLKEIMERLRLVEGSSPFEQWLLNSDNKDWKALPGEKWFALEVMKGQAKGKDGAYDSKKYDLNEDALYDTLEDLKDAWKAAQAEYLEYLHAKLDPNADLIIKLLNRGCLHYCHSVPVNMITGHILAKRTIDQIRTDGEMMLKLKMEELSGILPEPSRFVAGRRRGRHPGGPREVVYYLGYVKETELFPPPLPEECEQGDDKSEEIEQEEGEAEELEQKEPQAEEREQEKEGQAEEGEQKADQLKKREKKGQSNTTFTNTLNVNVKTVNAFLAEWMKVRAFDEKPKIDGDLWHQFKVVADAVVTNVMKAGKDANNVEELKAEAKRMDEQRVIDDQHRPVKKVNKKARIAEKKATNQRWQQYYEDFKRDYRQREADRKSRSTELVSAATCFFDGALASGVRAFVLNERLLPYKSAVLPRYVRNQQLRQAHAKQASAAKILRGTREGIILDPSAKPTTSTEKLVNEMRKEIICSAGIHSGSYTLEPPPDVGSEFLIKLISGFQGNSDKLHRNIMEQINLESIMACFVYMLVRTGGDPGKGNEMEPSSSDSRMSAKSIYMGRRWCIHAGVWGKSHPFPFITAETRQGTGSEVAFLFISTERQLRNVDKLFRTYDPSGGLIYTQMVFTSYMSGSPCAPFTTTTINFGWECGVHVDRGDYSRGYCTVAPVGEWRDGELWFPQFDCQLDMRPGDVCFFKSSLLWHGNLPLEGGSIRFPFVYFCDGKMVEEVAKTVNASTWRFWLGEKAEKKVGGEGDGKPAVNEVSVDKNAILGTGKITSKRPRKPATPAVRTPRLPPPRPSQPSPAPQSSQPPSLHQLFHRPLPKVDITHLSSSLQRELERGKLTNSLRDHRKIKEMGGGYIAKDRKTNLAKADEKLRADKKALRVYRKAHMATRLEPLHFKKRPKEPRERDGDSGSGEAGKRPRIGADPAMVDEPLRFKKRPKAPEGDGYGRGGSTEADSARSVEPFHSNKRAKYSHGGSNWPRD</sequence>
<dbReference type="Gene3D" id="3.60.130.30">
    <property type="match status" value="1"/>
</dbReference>
<feature type="region of interest" description="Disordered" evidence="1">
    <location>
        <begin position="163"/>
        <end position="189"/>
    </location>
</feature>
<dbReference type="EMBL" id="JADGJD010000318">
    <property type="protein sequence ID" value="KAJ3052174.1"/>
    <property type="molecule type" value="Genomic_DNA"/>
</dbReference>
<feature type="compositionally biased region" description="Basic and acidic residues" evidence="1">
    <location>
        <begin position="698"/>
        <end position="727"/>
    </location>
</feature>
<organism evidence="2 3">
    <name type="scientific">Rhizophlyctis rosea</name>
    <dbReference type="NCBI Taxonomy" id="64517"/>
    <lineage>
        <taxon>Eukaryota</taxon>
        <taxon>Fungi</taxon>
        <taxon>Fungi incertae sedis</taxon>
        <taxon>Chytridiomycota</taxon>
        <taxon>Chytridiomycota incertae sedis</taxon>
        <taxon>Chytridiomycetes</taxon>
        <taxon>Rhizophlyctidales</taxon>
        <taxon>Rhizophlyctidaceae</taxon>
        <taxon>Rhizophlyctis</taxon>
    </lineage>
</organism>